<dbReference type="Proteomes" id="UP000183974">
    <property type="component" value="Unassembled WGS sequence"/>
</dbReference>
<organism evidence="1 2">
    <name type="scientific">Roseovarius pacificus</name>
    <dbReference type="NCBI Taxonomy" id="337701"/>
    <lineage>
        <taxon>Bacteria</taxon>
        <taxon>Pseudomonadati</taxon>
        <taxon>Pseudomonadota</taxon>
        <taxon>Alphaproteobacteria</taxon>
        <taxon>Rhodobacterales</taxon>
        <taxon>Roseobacteraceae</taxon>
        <taxon>Roseovarius</taxon>
    </lineage>
</organism>
<dbReference type="EMBL" id="FRBR01000003">
    <property type="protein sequence ID" value="SHL51506.1"/>
    <property type="molecule type" value="Genomic_DNA"/>
</dbReference>
<keyword evidence="2" id="KW-1185">Reference proteome</keyword>
<sequence>MMGPQQEAQGALFYEFSVEGHGRITCFGR</sequence>
<evidence type="ECO:0000313" key="2">
    <source>
        <dbReference type="Proteomes" id="UP000183974"/>
    </source>
</evidence>
<dbReference type="AlphaFoldDB" id="A0A1M7B9E7"/>
<name>A0A1M7B9E7_9RHOB</name>
<gene>
    <name evidence="1" type="ORF">SAMN05444398_103137</name>
</gene>
<evidence type="ECO:0000313" key="1">
    <source>
        <dbReference type="EMBL" id="SHL51506.1"/>
    </source>
</evidence>
<proteinExistence type="predicted"/>
<protein>
    <submittedName>
        <fullName evidence="1">Uncharacterized protein</fullName>
    </submittedName>
</protein>
<reference evidence="1 2" key="1">
    <citation type="submission" date="2016-11" db="EMBL/GenBank/DDBJ databases">
        <authorList>
            <person name="Jaros S."/>
            <person name="Januszkiewicz K."/>
            <person name="Wedrychowicz H."/>
        </authorList>
    </citation>
    <scope>NUCLEOTIDE SEQUENCE [LARGE SCALE GENOMIC DNA]</scope>
    <source>
        <strain evidence="1 2">DSM 29589</strain>
    </source>
</reference>
<accession>A0A1M7B9E7</accession>